<name>A0ABD5R871_9EURY</name>
<evidence type="ECO:0008006" key="4">
    <source>
        <dbReference type="Google" id="ProtNLM"/>
    </source>
</evidence>
<keyword evidence="1" id="KW-0472">Membrane</keyword>
<evidence type="ECO:0000313" key="2">
    <source>
        <dbReference type="EMBL" id="MFC5366185.1"/>
    </source>
</evidence>
<dbReference type="EMBL" id="JBHSKX010000001">
    <property type="protein sequence ID" value="MFC5366185.1"/>
    <property type="molecule type" value="Genomic_DNA"/>
</dbReference>
<keyword evidence="1" id="KW-1133">Transmembrane helix</keyword>
<dbReference type="RefSeq" id="WP_227228462.1">
    <property type="nucleotide sequence ID" value="NZ_JAJCVJ010000001.1"/>
</dbReference>
<keyword evidence="1" id="KW-0812">Transmembrane</keyword>
<protein>
    <recommendedName>
        <fullName evidence="4">Sensor histidine kinase</fullName>
    </recommendedName>
</protein>
<dbReference type="Proteomes" id="UP001596201">
    <property type="component" value="Unassembled WGS sequence"/>
</dbReference>
<dbReference type="AlphaFoldDB" id="A0ABD5R871"/>
<sequence>MSGPLQHLLDSPVVGSYLRIRLALLFALLLTVVLGGAAISVGGPVGVALLLGVVACGLLALLVVAVVR</sequence>
<proteinExistence type="predicted"/>
<organism evidence="2 3">
    <name type="scientific">Salinirubrum litoreum</name>
    <dbReference type="NCBI Taxonomy" id="1126234"/>
    <lineage>
        <taxon>Archaea</taxon>
        <taxon>Methanobacteriati</taxon>
        <taxon>Methanobacteriota</taxon>
        <taxon>Stenosarchaea group</taxon>
        <taxon>Halobacteria</taxon>
        <taxon>Halobacteriales</taxon>
        <taxon>Haloferacaceae</taxon>
        <taxon>Salinirubrum</taxon>
    </lineage>
</organism>
<feature type="transmembrane region" description="Helical" evidence="1">
    <location>
        <begin position="45"/>
        <end position="67"/>
    </location>
</feature>
<feature type="transmembrane region" description="Helical" evidence="1">
    <location>
        <begin position="20"/>
        <end position="39"/>
    </location>
</feature>
<accession>A0ABD5R871</accession>
<evidence type="ECO:0000313" key="3">
    <source>
        <dbReference type="Proteomes" id="UP001596201"/>
    </source>
</evidence>
<reference evidence="2 3" key="1">
    <citation type="journal article" date="2019" name="Int. J. Syst. Evol. Microbiol.">
        <title>The Global Catalogue of Microorganisms (GCM) 10K type strain sequencing project: providing services to taxonomists for standard genome sequencing and annotation.</title>
        <authorList>
            <consortium name="The Broad Institute Genomics Platform"/>
            <consortium name="The Broad Institute Genome Sequencing Center for Infectious Disease"/>
            <person name="Wu L."/>
            <person name="Ma J."/>
        </authorList>
    </citation>
    <scope>NUCLEOTIDE SEQUENCE [LARGE SCALE GENOMIC DNA]</scope>
    <source>
        <strain evidence="2 3">CGMCC 1.12237</strain>
    </source>
</reference>
<keyword evidence="3" id="KW-1185">Reference proteome</keyword>
<evidence type="ECO:0000256" key="1">
    <source>
        <dbReference type="SAM" id="Phobius"/>
    </source>
</evidence>
<comment type="caution">
    <text evidence="2">The sequence shown here is derived from an EMBL/GenBank/DDBJ whole genome shotgun (WGS) entry which is preliminary data.</text>
</comment>
<gene>
    <name evidence="2" type="ORF">ACFPJ5_04490</name>
</gene>